<feature type="region of interest" description="Disordered" evidence="1">
    <location>
        <begin position="542"/>
        <end position="667"/>
    </location>
</feature>
<reference evidence="2 3" key="1">
    <citation type="submission" date="2024-03" db="EMBL/GenBank/DDBJ databases">
        <title>A high-quality draft genome sequence of Diaporthe vaccinii, a causative agent of upright dieback and viscid rot disease in cranberry plants.</title>
        <authorList>
            <person name="Sarrasin M."/>
            <person name="Lang B.F."/>
            <person name="Burger G."/>
        </authorList>
    </citation>
    <scope>NUCLEOTIDE SEQUENCE [LARGE SCALE GENOMIC DNA]</scope>
    <source>
        <strain evidence="2 3">IS7</strain>
    </source>
</reference>
<accession>A0ABR4F1E1</accession>
<name>A0ABR4F1E1_9PEZI</name>
<feature type="compositionally biased region" description="Basic and acidic residues" evidence="1">
    <location>
        <begin position="741"/>
        <end position="756"/>
    </location>
</feature>
<feature type="compositionally biased region" description="Polar residues" evidence="1">
    <location>
        <begin position="225"/>
        <end position="234"/>
    </location>
</feature>
<evidence type="ECO:0000313" key="2">
    <source>
        <dbReference type="EMBL" id="KAL2288509.1"/>
    </source>
</evidence>
<feature type="region of interest" description="Disordered" evidence="1">
    <location>
        <begin position="275"/>
        <end position="350"/>
    </location>
</feature>
<feature type="compositionally biased region" description="Polar residues" evidence="1">
    <location>
        <begin position="332"/>
        <end position="347"/>
    </location>
</feature>
<evidence type="ECO:0000256" key="1">
    <source>
        <dbReference type="SAM" id="MobiDB-lite"/>
    </source>
</evidence>
<feature type="region of interest" description="Disordered" evidence="1">
    <location>
        <begin position="225"/>
        <end position="259"/>
    </location>
</feature>
<protein>
    <submittedName>
        <fullName evidence="2">Uncharacterized protein</fullName>
    </submittedName>
</protein>
<dbReference type="EMBL" id="JBAWTH010000016">
    <property type="protein sequence ID" value="KAL2288509.1"/>
    <property type="molecule type" value="Genomic_DNA"/>
</dbReference>
<dbReference type="Proteomes" id="UP001600888">
    <property type="component" value="Unassembled WGS sequence"/>
</dbReference>
<organism evidence="2 3">
    <name type="scientific">Diaporthe vaccinii</name>
    <dbReference type="NCBI Taxonomy" id="105482"/>
    <lineage>
        <taxon>Eukaryota</taxon>
        <taxon>Fungi</taxon>
        <taxon>Dikarya</taxon>
        <taxon>Ascomycota</taxon>
        <taxon>Pezizomycotina</taxon>
        <taxon>Sordariomycetes</taxon>
        <taxon>Sordariomycetidae</taxon>
        <taxon>Diaporthales</taxon>
        <taxon>Diaporthaceae</taxon>
        <taxon>Diaporthe</taxon>
        <taxon>Diaporthe eres species complex</taxon>
    </lineage>
</organism>
<feature type="compositionally biased region" description="Low complexity" evidence="1">
    <location>
        <begin position="641"/>
        <end position="654"/>
    </location>
</feature>
<keyword evidence="3" id="KW-1185">Reference proteome</keyword>
<feature type="compositionally biased region" description="Polar residues" evidence="1">
    <location>
        <begin position="655"/>
        <end position="667"/>
    </location>
</feature>
<comment type="caution">
    <text evidence="2">The sequence shown here is derived from an EMBL/GenBank/DDBJ whole genome shotgun (WGS) entry which is preliminary data.</text>
</comment>
<feature type="compositionally biased region" description="Polar residues" evidence="1">
    <location>
        <begin position="547"/>
        <end position="561"/>
    </location>
</feature>
<gene>
    <name evidence="2" type="ORF">FJTKL_03883</name>
</gene>
<proteinExistence type="predicted"/>
<evidence type="ECO:0000313" key="3">
    <source>
        <dbReference type="Proteomes" id="UP001600888"/>
    </source>
</evidence>
<feature type="compositionally biased region" description="Polar residues" evidence="1">
    <location>
        <begin position="247"/>
        <end position="259"/>
    </location>
</feature>
<sequence>MRAPRGFKFDEFDALCGELDGEQLQLKWQHYTRALSAASTSTAVATLAAGPTGGVSMIGAMIAGPLIHNARKKRQIIEHHMSNRGIEPETRNKDIYGPMGFSAVLGGATMGVGSLGAELLAVDTMTKIVSHAAIDAGVTAAEDKHSQREHDKEVEKAGAQLVRANTAPVSQLVPMNPSIGQVLLNHTKSMPTSLGATANGLIASAARLKAEKYPLLKEYLTSVAVQSRGSMSKTTPREGGPRAPFPSGTSQNHEAGPSSASLAPIQETAFVAELEDTSPSPVTSREPVELDSTPRTAPSELDSCIVSPLSPPSSASHWPPSPHSFVSELEDTSSPGTSISPMSTASSELPGDADTIMSSLLEAIDETTLSELEADLECAVVEMDNPETWTNPVEKEAGAADSTPETRRMSRTFELPSDLDSLVRRHSTRFTRRASQRVNSVRYSQYSFVEGEDKLSTASITTLRKPASQATLRTSASSARLQVSSLDGDQRLVQNHDNLGAKSLEAHSHPHHQLRRPASNGSLLPAYSAVDAASAPAHKITHDTNELHSPSPSVRGRQTQAWVDEKRRSVDPIMHSRHPSKNPFSPNDAYAPTGDWLAEESPQYQPQDHDLHARQQQGESSRGAPAGHDATAHDGANGIHRPPLSSSQSLPLRSMTQHSSTGSMSSALSRTGSLALSAHEGMKKVGYFGLEPATKLAIGGSLLMVGVRPSVQRKYLDKAKGKMGLPVEEKGNNGFMGMGKEFGKGKERQRRVNKDDDYLDYI</sequence>
<feature type="region of interest" description="Disordered" evidence="1">
    <location>
        <begin position="736"/>
        <end position="762"/>
    </location>
</feature>